<name>A0A9P5U3P0_9AGAR</name>
<reference evidence="1" key="1">
    <citation type="submission" date="2020-11" db="EMBL/GenBank/DDBJ databases">
        <authorList>
            <consortium name="DOE Joint Genome Institute"/>
            <person name="Ahrendt S."/>
            <person name="Riley R."/>
            <person name="Andreopoulos W."/>
            <person name="Labutti K."/>
            <person name="Pangilinan J."/>
            <person name="Ruiz-Duenas F.J."/>
            <person name="Barrasa J.M."/>
            <person name="Sanchez-Garcia M."/>
            <person name="Camarero S."/>
            <person name="Miyauchi S."/>
            <person name="Serrano A."/>
            <person name="Linde D."/>
            <person name="Babiker R."/>
            <person name="Drula E."/>
            <person name="Ayuso-Fernandez I."/>
            <person name="Pacheco R."/>
            <person name="Padilla G."/>
            <person name="Ferreira P."/>
            <person name="Barriuso J."/>
            <person name="Kellner H."/>
            <person name="Castanera R."/>
            <person name="Alfaro M."/>
            <person name="Ramirez L."/>
            <person name="Pisabarro A.G."/>
            <person name="Kuo A."/>
            <person name="Tritt A."/>
            <person name="Lipzen A."/>
            <person name="He G."/>
            <person name="Yan M."/>
            <person name="Ng V."/>
            <person name="Cullen D."/>
            <person name="Martin F."/>
            <person name="Rosso M.-N."/>
            <person name="Henrissat B."/>
            <person name="Hibbett D."/>
            <person name="Martinez A.T."/>
            <person name="Grigoriev I.V."/>
        </authorList>
    </citation>
    <scope>NUCLEOTIDE SEQUENCE</scope>
    <source>
        <strain evidence="1">AH 40177</strain>
    </source>
</reference>
<proteinExistence type="predicted"/>
<dbReference type="OrthoDB" id="2963117at2759"/>
<organism evidence="1 2">
    <name type="scientific">Rhodocollybia butyracea</name>
    <dbReference type="NCBI Taxonomy" id="206335"/>
    <lineage>
        <taxon>Eukaryota</taxon>
        <taxon>Fungi</taxon>
        <taxon>Dikarya</taxon>
        <taxon>Basidiomycota</taxon>
        <taxon>Agaricomycotina</taxon>
        <taxon>Agaricomycetes</taxon>
        <taxon>Agaricomycetidae</taxon>
        <taxon>Agaricales</taxon>
        <taxon>Marasmiineae</taxon>
        <taxon>Omphalotaceae</taxon>
        <taxon>Rhodocollybia</taxon>
    </lineage>
</organism>
<dbReference type="Proteomes" id="UP000772434">
    <property type="component" value="Unassembled WGS sequence"/>
</dbReference>
<accession>A0A9P5U3P0</accession>
<keyword evidence="2" id="KW-1185">Reference proteome</keyword>
<sequence>MPETIVASLEHSLEQLFPVTSQCLPSVCFPIHRRFTVIPQALLRRVIATNTRVNELNISTGSSGGRHWGRETKVFQAEENLSEPGGKDYILISLIVKVVPTQVTQPRKHYIVCVDQESAEAQMSDYMTTLINHPYRVPGLKGYLLRGRKYLPYQIVDDEVEYKPGEYKDIFAPGDPLTALLCTIAVEEWNRASVDVPVNPPVDPAVGEELEALLNAAGI</sequence>
<evidence type="ECO:0000313" key="1">
    <source>
        <dbReference type="EMBL" id="KAF9065131.1"/>
    </source>
</evidence>
<gene>
    <name evidence="1" type="ORF">BDP27DRAFT_1332332</name>
</gene>
<comment type="caution">
    <text evidence="1">The sequence shown here is derived from an EMBL/GenBank/DDBJ whole genome shotgun (WGS) entry which is preliminary data.</text>
</comment>
<evidence type="ECO:0000313" key="2">
    <source>
        <dbReference type="Proteomes" id="UP000772434"/>
    </source>
</evidence>
<dbReference type="EMBL" id="JADNRY010000108">
    <property type="protein sequence ID" value="KAF9065131.1"/>
    <property type="molecule type" value="Genomic_DNA"/>
</dbReference>
<dbReference type="AlphaFoldDB" id="A0A9P5U3P0"/>
<protein>
    <submittedName>
        <fullName evidence="1">Uncharacterized protein</fullName>
    </submittedName>
</protein>